<dbReference type="AlphaFoldDB" id="A0A1B7XY44"/>
<dbReference type="PANTHER" id="PTHR37049:SF4">
    <property type="entry name" value="RHODANESE DOMAIN-CONTAINING PROTEIN"/>
    <property type="match status" value="1"/>
</dbReference>
<proteinExistence type="predicted"/>
<dbReference type="Proteomes" id="UP000092177">
    <property type="component" value="Chromosome 8"/>
</dbReference>
<dbReference type="OrthoDB" id="3534988at2759"/>
<evidence type="ECO:0000256" key="2">
    <source>
        <dbReference type="SAM" id="SignalP"/>
    </source>
</evidence>
<gene>
    <name evidence="4" type="ORF">CH63R_11378</name>
</gene>
<dbReference type="GeneID" id="28870459"/>
<dbReference type="EMBL" id="LTAN01000008">
    <property type="protein sequence ID" value="OBR04675.1"/>
    <property type="molecule type" value="Genomic_DNA"/>
</dbReference>
<dbReference type="Gene3D" id="3.90.226.10">
    <property type="entry name" value="2-enoyl-CoA Hydratase, Chain A, domain 1"/>
    <property type="match status" value="1"/>
</dbReference>
<evidence type="ECO:0000259" key="3">
    <source>
        <dbReference type="Pfam" id="PF23658"/>
    </source>
</evidence>
<keyword evidence="2" id="KW-0732">Signal</keyword>
<organism evidence="4 5">
    <name type="scientific">Colletotrichum higginsianum (strain IMI 349063)</name>
    <name type="common">Crucifer anthracnose fungus</name>
    <dbReference type="NCBI Taxonomy" id="759273"/>
    <lineage>
        <taxon>Eukaryota</taxon>
        <taxon>Fungi</taxon>
        <taxon>Dikarya</taxon>
        <taxon>Ascomycota</taxon>
        <taxon>Pezizomycotina</taxon>
        <taxon>Sordariomycetes</taxon>
        <taxon>Hypocreomycetidae</taxon>
        <taxon>Glomerellales</taxon>
        <taxon>Glomerellaceae</taxon>
        <taxon>Colletotrichum</taxon>
        <taxon>Colletotrichum destructivum species complex</taxon>
    </lineage>
</organism>
<dbReference type="InterPro" id="IPR056186">
    <property type="entry name" value="PDZ_CPAF-rel"/>
</dbReference>
<evidence type="ECO:0000313" key="5">
    <source>
        <dbReference type="Proteomes" id="UP000092177"/>
    </source>
</evidence>
<evidence type="ECO:0000256" key="1">
    <source>
        <dbReference type="SAM" id="MobiDB-lite"/>
    </source>
</evidence>
<evidence type="ECO:0000313" key="4">
    <source>
        <dbReference type="EMBL" id="OBR04675.1"/>
    </source>
</evidence>
<sequence>MRFTWWTLASAAAVLAVPAPQGGQQTPTPTSSSGAPTAPASPNANNACAQIQPKAQEFLQASPKASPQVPAQLAFDCLQSVPNKPGPAKDLIKSVKAYAQWQSTLAWLKSPPASYMLPATDIEAGLDDIERKAEAGQYKSEYEFQLAIFQLIASAHDGHFAFRGDVFKGFSFRNKLAQDIVSVSRDGVEVPKLYHLAAEQTDIVLTPAGPNAAQLQNGTSAPAIVRINGQDAVTLISDLNLKFSGFQDPDSQWNANFRSYASNESFLVVAASLAFQGNKVTLTYDNGEERSEDSFALIRKGANFTGVNSGEDYYNRFCNPESAPKPTPSAPGTMPNQTNPNAPSKPSGPPPPPKPTIEGYPFPVVRDSGANTTAGYFLNGTGYDDVAVLAVSAFAPPDSIDAVEYLTNFQSTVAAFLAKSKETGKKRLVIDVAANGGGFVVAGYELFAQLFPEVTRFQANNLRLSEGIVNLARLAAAIPSNFTPSTPEEKEAIEALSASAVVSNLLPGSIYTPDGQAFTTVDQILAPVSLNGESFTAYQQAPLNDTDPTYNLTGVGTKANPPPRVFDPENIVLFTDGTCGSTCTLFAYLMILQMGVKTTVVGGRPNTGIMQSIAGVEGAQVFAFNDITSDAKAIIALAPKDKKEEIMAGELGELAKGYAIKRATDPKSGGGINAKNAFSMSDAKTPLQFLWEPANCRIFHTRESLFKPDAAWKRVVDATWSNPMQFCVAGSQVPVTKNATMDPLYRQSKNNTGLPVQATAAEGVSGAGLRLAVLIAVFTVAVLSL</sequence>
<name>A0A1B7XY44_COLHI</name>
<feature type="region of interest" description="Disordered" evidence="1">
    <location>
        <begin position="19"/>
        <end position="45"/>
    </location>
</feature>
<feature type="chain" id="PRO_5008601171" evidence="2">
    <location>
        <begin position="17"/>
        <end position="785"/>
    </location>
</feature>
<feature type="compositionally biased region" description="Pro residues" evidence="1">
    <location>
        <begin position="346"/>
        <end position="355"/>
    </location>
</feature>
<dbReference type="PANTHER" id="PTHR37049">
    <property type="entry name" value="PEPTIDASE S41 FAMILY PROTEIN"/>
    <property type="match status" value="1"/>
</dbReference>
<dbReference type="RefSeq" id="XP_018153193.1">
    <property type="nucleotide sequence ID" value="XM_018306352.1"/>
</dbReference>
<feature type="region of interest" description="Disordered" evidence="1">
    <location>
        <begin position="318"/>
        <end position="362"/>
    </location>
</feature>
<dbReference type="InterPro" id="IPR029045">
    <property type="entry name" value="ClpP/crotonase-like_dom_sf"/>
</dbReference>
<accession>A0A1B7XY44</accession>
<dbReference type="VEuPathDB" id="FungiDB:CH63R_11378"/>
<feature type="signal peptide" evidence="2">
    <location>
        <begin position="1"/>
        <end position="16"/>
    </location>
</feature>
<protein>
    <submittedName>
        <fullName evidence="4">Peptidase S41 family protein</fullName>
    </submittedName>
</protein>
<dbReference type="KEGG" id="chig:CH63R_11378"/>
<reference evidence="5" key="1">
    <citation type="journal article" date="2017" name="BMC Genomics">
        <title>Gapless genome assembly of Colletotrichum higginsianum reveals chromosome structure and association of transposable elements with secondary metabolite gene clusters.</title>
        <authorList>
            <person name="Dallery J.-F."/>
            <person name="Lapalu N."/>
            <person name="Zampounis A."/>
            <person name="Pigne S."/>
            <person name="Luyten I."/>
            <person name="Amselem J."/>
            <person name="Wittenberg A.H.J."/>
            <person name="Zhou S."/>
            <person name="de Queiroz M.V."/>
            <person name="Robin G.P."/>
            <person name="Auger A."/>
            <person name="Hainaut M."/>
            <person name="Henrissat B."/>
            <person name="Kim K.-T."/>
            <person name="Lee Y.-H."/>
            <person name="Lespinet O."/>
            <person name="Schwartz D.C."/>
            <person name="Thon M.R."/>
            <person name="O'Connell R.J."/>
        </authorList>
    </citation>
    <scope>NUCLEOTIDE SEQUENCE [LARGE SCALE GENOMIC DNA]</scope>
    <source>
        <strain evidence="5">IMI 349063</strain>
    </source>
</reference>
<dbReference type="Pfam" id="PF23658">
    <property type="entry name" value="PDZ_CPAF_rel"/>
    <property type="match status" value="1"/>
</dbReference>
<comment type="caution">
    <text evidence="4">The sequence shown here is derived from an EMBL/GenBank/DDBJ whole genome shotgun (WGS) entry which is preliminary data.</text>
</comment>
<keyword evidence="5" id="KW-1185">Reference proteome</keyword>
<dbReference type="InterPro" id="IPR052766">
    <property type="entry name" value="S41A_metabolite_peptidase"/>
</dbReference>
<feature type="domain" description="CPAF-like PDZ" evidence="3">
    <location>
        <begin position="172"/>
        <end position="300"/>
    </location>
</feature>
<dbReference type="SUPFAM" id="SSF52096">
    <property type="entry name" value="ClpP/crotonase"/>
    <property type="match status" value="1"/>
</dbReference>